<evidence type="ECO:0000313" key="8">
    <source>
        <dbReference type="Proteomes" id="UP000094527"/>
    </source>
</evidence>
<keyword evidence="6" id="KW-0496">Mitochondrion</keyword>
<dbReference type="Proteomes" id="UP000094527">
    <property type="component" value="Unassembled WGS sequence"/>
</dbReference>
<dbReference type="OMA" id="WYSRDVA"/>
<dbReference type="STRING" id="48709.A0A1D2NIC1"/>
<dbReference type="PROSITE" id="PS50895">
    <property type="entry name" value="SURF1"/>
    <property type="match status" value="1"/>
</dbReference>
<keyword evidence="5 6" id="KW-0472">Membrane</keyword>
<evidence type="ECO:0000256" key="4">
    <source>
        <dbReference type="ARBA" id="ARBA00022989"/>
    </source>
</evidence>
<comment type="function">
    <text evidence="6">Probably involved in the biogenesis of the COX complex.</text>
</comment>
<sequence>MLKAYITRLSPFSQRLFLTSGQINHGVSTVFLPRSTRISVKQFSLTHSSFITKAHGNQSPSISTAKRSSQPDGSIPAGGWFLLIIPVSTLALGLWQVFRWRWKLGLMEEMRNISIADPVPLPQDLSDIETLECRKVKVKGEFDYSKQVLIGPRPLVYPDAKESDGGRGVFSGSGVNGYHIITSFKLEERNESILVNRGWVDTRNVKKYDHVDGPVEIVGIVRKTENRAPFMPKNRPGQNLLHYRDVPGMSQTLDTDEVFLDLYSVQGVDFSKARSESIPVPRQTRVTLRNEHVSYFITWFSLSAITSVMWHRRFIRRLNLL</sequence>
<feature type="transmembrane region" description="Helical" evidence="6">
    <location>
        <begin position="77"/>
        <end position="98"/>
    </location>
</feature>
<comment type="subcellular location">
    <subcellularLocation>
        <location evidence="1">Membrane</location>
    </subcellularLocation>
    <subcellularLocation>
        <location evidence="6">Mitochondrion inner membrane</location>
        <topology evidence="6">Multi-pass membrane protein</topology>
    </subcellularLocation>
</comment>
<dbReference type="AlphaFoldDB" id="A0A1D2NIC1"/>
<keyword evidence="8" id="KW-1185">Reference proteome</keyword>
<evidence type="ECO:0000256" key="1">
    <source>
        <dbReference type="ARBA" id="ARBA00004370"/>
    </source>
</evidence>
<dbReference type="GO" id="GO:0005743">
    <property type="term" value="C:mitochondrial inner membrane"/>
    <property type="evidence" value="ECO:0007669"/>
    <property type="project" value="UniProtKB-SubCell"/>
</dbReference>
<dbReference type="InterPro" id="IPR045214">
    <property type="entry name" value="Surf1/Surf4"/>
</dbReference>
<evidence type="ECO:0000256" key="6">
    <source>
        <dbReference type="RuleBase" id="RU363076"/>
    </source>
</evidence>
<gene>
    <name evidence="7" type="ORF">Ocin01_01723</name>
</gene>
<dbReference type="PANTHER" id="PTHR23427">
    <property type="entry name" value="SURFEIT LOCUS PROTEIN"/>
    <property type="match status" value="1"/>
</dbReference>
<accession>A0A1D2NIC1</accession>
<keyword evidence="3 6" id="KW-0812">Transmembrane</keyword>
<name>A0A1D2NIC1_ORCCI</name>
<comment type="caution">
    <text evidence="7">The sequence shown here is derived from an EMBL/GenBank/DDBJ whole genome shotgun (WGS) entry which is preliminary data.</text>
</comment>
<dbReference type="CDD" id="cd06662">
    <property type="entry name" value="SURF1"/>
    <property type="match status" value="1"/>
</dbReference>
<protein>
    <recommendedName>
        <fullName evidence="6">SURF1-like protein</fullName>
    </recommendedName>
</protein>
<organism evidence="7 8">
    <name type="scientific">Orchesella cincta</name>
    <name type="common">Springtail</name>
    <name type="synonym">Podura cincta</name>
    <dbReference type="NCBI Taxonomy" id="48709"/>
    <lineage>
        <taxon>Eukaryota</taxon>
        <taxon>Metazoa</taxon>
        <taxon>Ecdysozoa</taxon>
        <taxon>Arthropoda</taxon>
        <taxon>Hexapoda</taxon>
        <taxon>Collembola</taxon>
        <taxon>Entomobryomorpha</taxon>
        <taxon>Entomobryoidea</taxon>
        <taxon>Orchesellidae</taxon>
        <taxon>Orchesellinae</taxon>
        <taxon>Orchesella</taxon>
    </lineage>
</organism>
<comment type="caution">
    <text evidence="6">Lacks conserved residue(s) required for the propagation of feature annotation.</text>
</comment>
<evidence type="ECO:0000313" key="7">
    <source>
        <dbReference type="EMBL" id="ODN04979.1"/>
    </source>
</evidence>
<proteinExistence type="inferred from homology"/>
<evidence type="ECO:0000256" key="3">
    <source>
        <dbReference type="ARBA" id="ARBA00022692"/>
    </source>
</evidence>
<keyword evidence="4 6" id="KW-1133">Transmembrane helix</keyword>
<dbReference type="OrthoDB" id="10040024at2759"/>
<comment type="similarity">
    <text evidence="2 6">Belongs to the SURF1 family.</text>
</comment>
<reference evidence="7 8" key="1">
    <citation type="journal article" date="2016" name="Genome Biol. Evol.">
        <title>Gene Family Evolution Reflects Adaptation to Soil Environmental Stressors in the Genome of the Collembolan Orchesella cincta.</title>
        <authorList>
            <person name="Faddeeva-Vakhrusheva A."/>
            <person name="Derks M.F."/>
            <person name="Anvar S.Y."/>
            <person name="Agamennone V."/>
            <person name="Suring W."/>
            <person name="Smit S."/>
            <person name="van Straalen N.M."/>
            <person name="Roelofs D."/>
        </authorList>
    </citation>
    <scope>NUCLEOTIDE SEQUENCE [LARGE SCALE GENOMIC DNA]</scope>
    <source>
        <tissue evidence="7">Mixed pool</tissue>
    </source>
</reference>
<keyword evidence="6" id="KW-0999">Mitochondrion inner membrane</keyword>
<evidence type="ECO:0000256" key="5">
    <source>
        <dbReference type="ARBA" id="ARBA00023136"/>
    </source>
</evidence>
<dbReference type="PANTHER" id="PTHR23427:SF2">
    <property type="entry name" value="SURFEIT LOCUS PROTEIN 1"/>
    <property type="match status" value="1"/>
</dbReference>
<dbReference type="EMBL" id="LJIJ01000032">
    <property type="protein sequence ID" value="ODN04979.1"/>
    <property type="molecule type" value="Genomic_DNA"/>
</dbReference>
<dbReference type="InterPro" id="IPR002994">
    <property type="entry name" value="Surf1/Shy1"/>
</dbReference>
<evidence type="ECO:0000256" key="2">
    <source>
        <dbReference type="ARBA" id="ARBA00007165"/>
    </source>
</evidence>
<dbReference type="Pfam" id="PF02104">
    <property type="entry name" value="SURF1"/>
    <property type="match status" value="1"/>
</dbReference>
<dbReference type="GO" id="GO:0033617">
    <property type="term" value="P:mitochondrial respiratory chain complex IV assembly"/>
    <property type="evidence" value="ECO:0007669"/>
    <property type="project" value="TreeGrafter"/>
</dbReference>